<evidence type="ECO:0000313" key="3">
    <source>
        <dbReference type="Proteomes" id="UP000593686"/>
    </source>
</evidence>
<protein>
    <submittedName>
        <fullName evidence="2">Uncharacterized protein</fullName>
    </submittedName>
</protein>
<keyword evidence="3" id="KW-1185">Reference proteome</keyword>
<dbReference type="RefSeq" id="YP_010111490.1">
    <property type="nucleotide sequence ID" value="NC_055882.1"/>
</dbReference>
<proteinExistence type="predicted"/>
<sequence length="102" mass="11640">MREEHSSSLFSNQTTLSLSFDMKETLIICILSIILGMIAGFVAGHSVATSESVKYLEAYDAYNKATEELLDTLDSQYDWVDAFDPYDYYDSRAKLDSLLYRK</sequence>
<feature type="transmembrane region" description="Helical" evidence="1">
    <location>
        <begin position="25"/>
        <end position="44"/>
    </location>
</feature>
<dbReference type="EMBL" id="MT774389">
    <property type="protein sequence ID" value="QOR59332.1"/>
    <property type="molecule type" value="Genomic_DNA"/>
</dbReference>
<reference evidence="2 3" key="1">
    <citation type="submission" date="2020-07" db="EMBL/GenBank/DDBJ databases">
        <title>Taxonomic proposal: Crassvirales, a new order of highly abundant and diverse bacterial viruses.</title>
        <authorList>
            <person name="Shkoporov A.N."/>
            <person name="Stockdale S.R."/>
            <person name="Guerin E."/>
            <person name="Ross R.P."/>
            <person name="Hill C."/>
        </authorList>
    </citation>
    <scope>NUCLEOTIDE SEQUENCE [LARGE SCALE GENOMIC DNA]</scope>
</reference>
<evidence type="ECO:0000313" key="2">
    <source>
        <dbReference type="EMBL" id="QOR59332.1"/>
    </source>
</evidence>
<keyword evidence="1" id="KW-1133">Transmembrane helix</keyword>
<dbReference type="GeneID" id="65129885"/>
<keyword evidence="1" id="KW-0472">Membrane</keyword>
<dbReference type="KEGG" id="vg:65129885"/>
<name>A0A7M1RZJ6_9CAUD</name>
<evidence type="ECO:0000256" key="1">
    <source>
        <dbReference type="SAM" id="Phobius"/>
    </source>
</evidence>
<keyword evidence="1" id="KW-0812">Transmembrane</keyword>
<dbReference type="Proteomes" id="UP000593686">
    <property type="component" value="Genome"/>
</dbReference>
<organism evidence="2 3">
    <name type="scientific">uncultured phage cr116_1</name>
    <dbReference type="NCBI Taxonomy" id="2772073"/>
    <lineage>
        <taxon>Viruses</taxon>
        <taxon>Duplodnaviria</taxon>
        <taxon>Heunggongvirae</taxon>
        <taxon>Uroviricota</taxon>
        <taxon>Caudoviricetes</taxon>
        <taxon>Crassvirales</taxon>
        <taxon>Steigviridae</taxon>
        <taxon>Asinivirinae</taxon>
        <taxon>Pamirivirus</taxon>
        <taxon>Pamirivirus faecium</taxon>
    </lineage>
</organism>
<accession>A0A7M1RZJ6</accession>